<dbReference type="Proteomes" id="UP001501116">
    <property type="component" value="Unassembled WGS sequence"/>
</dbReference>
<sequence>MEVRVDRLRPRVTEGDLDGRWTRARVSGDRVINSSGGHDRENPLAEGRFRAQPHGFCPSVAKRHNIGEILTL</sequence>
<organism evidence="1 2">
    <name type="scientific">Amycolatopsis minnesotensis</name>
    <dbReference type="NCBI Taxonomy" id="337894"/>
    <lineage>
        <taxon>Bacteria</taxon>
        <taxon>Bacillati</taxon>
        <taxon>Actinomycetota</taxon>
        <taxon>Actinomycetes</taxon>
        <taxon>Pseudonocardiales</taxon>
        <taxon>Pseudonocardiaceae</taxon>
        <taxon>Amycolatopsis</taxon>
    </lineage>
</organism>
<reference evidence="1 2" key="1">
    <citation type="journal article" date="2019" name="Int. J. Syst. Evol. Microbiol.">
        <title>The Global Catalogue of Microorganisms (GCM) 10K type strain sequencing project: providing services to taxonomists for standard genome sequencing and annotation.</title>
        <authorList>
            <consortium name="The Broad Institute Genomics Platform"/>
            <consortium name="The Broad Institute Genome Sequencing Center for Infectious Disease"/>
            <person name="Wu L."/>
            <person name="Ma J."/>
        </authorList>
    </citation>
    <scope>NUCLEOTIDE SEQUENCE [LARGE SCALE GENOMIC DNA]</scope>
    <source>
        <strain evidence="1 2">JCM 14545</strain>
    </source>
</reference>
<evidence type="ECO:0000313" key="1">
    <source>
        <dbReference type="EMBL" id="GAA1966025.1"/>
    </source>
</evidence>
<proteinExistence type="predicted"/>
<name>A0ABN2RAL1_9PSEU</name>
<evidence type="ECO:0000313" key="2">
    <source>
        <dbReference type="Proteomes" id="UP001501116"/>
    </source>
</evidence>
<comment type="caution">
    <text evidence="1">The sequence shown here is derived from an EMBL/GenBank/DDBJ whole genome shotgun (WGS) entry which is preliminary data.</text>
</comment>
<accession>A0ABN2RAL1</accession>
<gene>
    <name evidence="1" type="ORF">GCM10009754_42980</name>
</gene>
<keyword evidence="2" id="KW-1185">Reference proteome</keyword>
<protein>
    <submittedName>
        <fullName evidence="1">Uncharacterized protein</fullName>
    </submittedName>
</protein>
<dbReference type="EMBL" id="BAAANN010000016">
    <property type="protein sequence ID" value="GAA1966025.1"/>
    <property type="molecule type" value="Genomic_DNA"/>
</dbReference>